<evidence type="ECO:0000256" key="1">
    <source>
        <dbReference type="SAM" id="MobiDB-lite"/>
    </source>
</evidence>
<gene>
    <name evidence="2" type="ORF">Pcinc_018410</name>
</gene>
<dbReference type="EMBL" id="JAWQEG010001767">
    <property type="protein sequence ID" value="KAK3876836.1"/>
    <property type="molecule type" value="Genomic_DNA"/>
</dbReference>
<comment type="caution">
    <text evidence="2">The sequence shown here is derived from an EMBL/GenBank/DDBJ whole genome shotgun (WGS) entry which is preliminary data.</text>
</comment>
<protein>
    <submittedName>
        <fullName evidence="2">Uncharacterized protein</fullName>
    </submittedName>
</protein>
<name>A0AAE1FN54_PETCI</name>
<evidence type="ECO:0000313" key="2">
    <source>
        <dbReference type="EMBL" id="KAK3876836.1"/>
    </source>
</evidence>
<keyword evidence="3" id="KW-1185">Reference proteome</keyword>
<dbReference type="Proteomes" id="UP001286313">
    <property type="component" value="Unassembled WGS sequence"/>
</dbReference>
<organism evidence="2 3">
    <name type="scientific">Petrolisthes cinctipes</name>
    <name type="common">Flat porcelain crab</name>
    <dbReference type="NCBI Taxonomy" id="88211"/>
    <lineage>
        <taxon>Eukaryota</taxon>
        <taxon>Metazoa</taxon>
        <taxon>Ecdysozoa</taxon>
        <taxon>Arthropoda</taxon>
        <taxon>Crustacea</taxon>
        <taxon>Multicrustacea</taxon>
        <taxon>Malacostraca</taxon>
        <taxon>Eumalacostraca</taxon>
        <taxon>Eucarida</taxon>
        <taxon>Decapoda</taxon>
        <taxon>Pleocyemata</taxon>
        <taxon>Anomura</taxon>
        <taxon>Galatheoidea</taxon>
        <taxon>Porcellanidae</taxon>
        <taxon>Petrolisthes</taxon>
    </lineage>
</organism>
<feature type="region of interest" description="Disordered" evidence="1">
    <location>
        <begin position="29"/>
        <end position="53"/>
    </location>
</feature>
<accession>A0AAE1FN54</accession>
<sequence>MTTGAPRTAAHHSLISFVFLDALSFRPTQRVGPDPTRRPSARQGSVRPPHTQQQACCLVSSNSLNLSTLDLAECPDKNGLMQGCNVENKVPMWFGNETQGRHSGEVLRPASLAFMFPSICGENTPLTYQVTWDRQGHSQ</sequence>
<reference evidence="2" key="1">
    <citation type="submission" date="2023-10" db="EMBL/GenBank/DDBJ databases">
        <title>Genome assemblies of two species of porcelain crab, Petrolisthes cinctipes and Petrolisthes manimaculis (Anomura: Porcellanidae).</title>
        <authorList>
            <person name="Angst P."/>
        </authorList>
    </citation>
    <scope>NUCLEOTIDE SEQUENCE</scope>
    <source>
        <strain evidence="2">PB745_01</strain>
        <tissue evidence="2">Gill</tissue>
    </source>
</reference>
<evidence type="ECO:0000313" key="3">
    <source>
        <dbReference type="Proteomes" id="UP001286313"/>
    </source>
</evidence>
<dbReference type="AlphaFoldDB" id="A0AAE1FN54"/>
<proteinExistence type="predicted"/>